<evidence type="ECO:0000313" key="10">
    <source>
        <dbReference type="EMBL" id="KAH9331087.1"/>
    </source>
</evidence>
<reference evidence="10 11" key="1">
    <citation type="journal article" date="2021" name="Nat. Plants">
        <title>The Taxus genome provides insights into paclitaxel biosynthesis.</title>
        <authorList>
            <person name="Xiong X."/>
            <person name="Gou J."/>
            <person name="Liao Q."/>
            <person name="Li Y."/>
            <person name="Zhou Q."/>
            <person name="Bi G."/>
            <person name="Li C."/>
            <person name="Du R."/>
            <person name="Wang X."/>
            <person name="Sun T."/>
            <person name="Guo L."/>
            <person name="Liang H."/>
            <person name="Lu P."/>
            <person name="Wu Y."/>
            <person name="Zhang Z."/>
            <person name="Ro D.K."/>
            <person name="Shang Y."/>
            <person name="Huang S."/>
            <person name="Yan J."/>
        </authorList>
    </citation>
    <scope>NUCLEOTIDE SEQUENCE [LARGE SCALE GENOMIC DNA]</scope>
    <source>
        <strain evidence="10">Ta-2019</strain>
    </source>
</reference>
<keyword evidence="3 7" id="KW-0694">RNA-binding</keyword>
<evidence type="ECO:0000256" key="1">
    <source>
        <dbReference type="ARBA" id="ARBA00022664"/>
    </source>
</evidence>
<feature type="region of interest" description="Disordered" evidence="8">
    <location>
        <begin position="199"/>
        <end position="248"/>
    </location>
</feature>
<keyword evidence="5" id="KW-0508">mRNA splicing</keyword>
<sequence>MLLNTVFPYNLSPQSCDSCPTLRKSENVLSVPINISTNGKKNRIFTIKCSQKSTLGEEEAAKNKKLALAEWLSTKKPANEPSSSPAPQFKSTGTPSAPSRPKINSKSSPFTPSTPRSYGQPPKWSKTREPASWTPKKQNPSAAASETLEDDGREVVFGNNGLAYRFEGAPFEFQYSYTETPKVKPLALRESAFVPFGPTTMPRPWTGRAPLPPSKKNRPEFDSFKLPPPNKKGVKHIQPPGPFLEGQGPKYVKTREEVLGERLTRQEIKQLVESSCHGSRQLNIGRDGLTHNMLENIHAHWKRRRVCKIKCKGVATVDMDNICNQLE</sequence>
<dbReference type="InterPro" id="IPR035920">
    <property type="entry name" value="YhbY-like_sf"/>
</dbReference>
<keyword evidence="1" id="KW-0507">mRNA processing</keyword>
<keyword evidence="4" id="KW-0809">Transit peptide</keyword>
<dbReference type="GO" id="GO:1990904">
    <property type="term" value="C:ribonucleoprotein complex"/>
    <property type="evidence" value="ECO:0007669"/>
    <property type="project" value="UniProtKB-KW"/>
</dbReference>
<protein>
    <recommendedName>
        <fullName evidence="9">CRM domain-containing protein</fullName>
    </recommendedName>
</protein>
<dbReference type="GO" id="GO:0000373">
    <property type="term" value="P:Group II intron splicing"/>
    <property type="evidence" value="ECO:0007669"/>
    <property type="project" value="InterPro"/>
</dbReference>
<evidence type="ECO:0000256" key="3">
    <source>
        <dbReference type="ARBA" id="ARBA00022884"/>
    </source>
</evidence>
<dbReference type="EMBL" id="JAHRHJ020000001">
    <property type="protein sequence ID" value="KAH9331087.1"/>
    <property type="molecule type" value="Genomic_DNA"/>
</dbReference>
<keyword evidence="2" id="KW-0677">Repeat</keyword>
<dbReference type="InterPro" id="IPR044599">
    <property type="entry name" value="CAF1P_plant"/>
</dbReference>
<dbReference type="SUPFAM" id="SSF75471">
    <property type="entry name" value="YhbY-like"/>
    <property type="match status" value="1"/>
</dbReference>
<evidence type="ECO:0000256" key="7">
    <source>
        <dbReference type="PROSITE-ProRule" id="PRU00626"/>
    </source>
</evidence>
<dbReference type="OMA" id="IKPHANA"/>
<name>A0AA38LRY5_TAXCH</name>
<evidence type="ECO:0000256" key="8">
    <source>
        <dbReference type="SAM" id="MobiDB-lite"/>
    </source>
</evidence>
<evidence type="ECO:0000256" key="4">
    <source>
        <dbReference type="ARBA" id="ARBA00022946"/>
    </source>
</evidence>
<dbReference type="AlphaFoldDB" id="A0AA38LRY5"/>
<keyword evidence="6" id="KW-0687">Ribonucleoprotein</keyword>
<evidence type="ECO:0000256" key="2">
    <source>
        <dbReference type="ARBA" id="ARBA00022737"/>
    </source>
</evidence>
<evidence type="ECO:0000313" key="11">
    <source>
        <dbReference type="Proteomes" id="UP000824469"/>
    </source>
</evidence>
<feature type="region of interest" description="Disordered" evidence="8">
    <location>
        <begin position="75"/>
        <end position="152"/>
    </location>
</feature>
<feature type="domain" description="CRM" evidence="9">
    <location>
        <begin position="261"/>
        <end position="327"/>
    </location>
</feature>
<dbReference type="GO" id="GO:0003723">
    <property type="term" value="F:RNA binding"/>
    <property type="evidence" value="ECO:0007669"/>
    <property type="project" value="UniProtKB-UniRule"/>
</dbReference>
<dbReference type="PROSITE" id="PS51295">
    <property type="entry name" value="CRM"/>
    <property type="match status" value="1"/>
</dbReference>
<dbReference type="GO" id="GO:0006397">
    <property type="term" value="P:mRNA processing"/>
    <property type="evidence" value="ECO:0007669"/>
    <property type="project" value="UniProtKB-KW"/>
</dbReference>
<keyword evidence="11" id="KW-1185">Reference proteome</keyword>
<feature type="compositionally biased region" description="Polar residues" evidence="8">
    <location>
        <begin position="135"/>
        <end position="144"/>
    </location>
</feature>
<dbReference type="PANTHER" id="PTHR46247:SF1">
    <property type="entry name" value="CRS2-ASSOCIATED FACTOR 1, CHLOROPLASTIC"/>
    <property type="match status" value="1"/>
</dbReference>
<accession>A0AA38LRY5</accession>
<dbReference type="SMART" id="SM01103">
    <property type="entry name" value="CRS1_YhbY"/>
    <property type="match status" value="1"/>
</dbReference>
<feature type="compositionally biased region" description="Polar residues" evidence="8">
    <location>
        <begin position="80"/>
        <end position="117"/>
    </location>
</feature>
<gene>
    <name evidence="10" type="ORF">KI387_003195</name>
</gene>
<dbReference type="Gene3D" id="3.30.110.60">
    <property type="entry name" value="YhbY-like"/>
    <property type="match status" value="1"/>
</dbReference>
<dbReference type="PANTHER" id="PTHR46247">
    <property type="entry name" value="CRS2-ASSOCIATED FACTOR 1, CHLOROPLASTIC"/>
    <property type="match status" value="1"/>
</dbReference>
<feature type="non-terminal residue" evidence="10">
    <location>
        <position position="327"/>
    </location>
</feature>
<proteinExistence type="predicted"/>
<organism evidence="10 11">
    <name type="scientific">Taxus chinensis</name>
    <name type="common">Chinese yew</name>
    <name type="synonym">Taxus wallichiana var. chinensis</name>
    <dbReference type="NCBI Taxonomy" id="29808"/>
    <lineage>
        <taxon>Eukaryota</taxon>
        <taxon>Viridiplantae</taxon>
        <taxon>Streptophyta</taxon>
        <taxon>Embryophyta</taxon>
        <taxon>Tracheophyta</taxon>
        <taxon>Spermatophyta</taxon>
        <taxon>Pinopsida</taxon>
        <taxon>Pinidae</taxon>
        <taxon>Conifers II</taxon>
        <taxon>Cupressales</taxon>
        <taxon>Taxaceae</taxon>
        <taxon>Taxus</taxon>
    </lineage>
</organism>
<dbReference type="Pfam" id="PF01985">
    <property type="entry name" value="CRS1_YhbY"/>
    <property type="match status" value="1"/>
</dbReference>
<evidence type="ECO:0000259" key="9">
    <source>
        <dbReference type="PROSITE" id="PS51295"/>
    </source>
</evidence>
<dbReference type="InterPro" id="IPR001890">
    <property type="entry name" value="RNA-binding_CRM"/>
</dbReference>
<dbReference type="Proteomes" id="UP000824469">
    <property type="component" value="Unassembled WGS sequence"/>
</dbReference>
<evidence type="ECO:0000256" key="6">
    <source>
        <dbReference type="ARBA" id="ARBA00023274"/>
    </source>
</evidence>
<comment type="caution">
    <text evidence="10">The sequence shown here is derived from an EMBL/GenBank/DDBJ whole genome shotgun (WGS) entry which is preliminary data.</text>
</comment>
<evidence type="ECO:0000256" key="5">
    <source>
        <dbReference type="ARBA" id="ARBA00023187"/>
    </source>
</evidence>